<accession>A0A844Q8A3</accession>
<organism evidence="3 4">
    <name type="scientific">Nitratireductor arenosus</name>
    <dbReference type="NCBI Taxonomy" id="2682096"/>
    <lineage>
        <taxon>Bacteria</taxon>
        <taxon>Pseudomonadati</taxon>
        <taxon>Pseudomonadota</taxon>
        <taxon>Alphaproteobacteria</taxon>
        <taxon>Hyphomicrobiales</taxon>
        <taxon>Phyllobacteriaceae</taxon>
        <taxon>Nitratireductor</taxon>
    </lineage>
</organism>
<gene>
    <name evidence="3" type="ORF">GN330_03580</name>
</gene>
<feature type="domain" description="Heparinase II/III-like C-terminal" evidence="2">
    <location>
        <begin position="360"/>
        <end position="605"/>
    </location>
</feature>
<evidence type="ECO:0000259" key="2">
    <source>
        <dbReference type="Pfam" id="PF07940"/>
    </source>
</evidence>
<dbReference type="Proteomes" id="UP000463224">
    <property type="component" value="Unassembled WGS sequence"/>
</dbReference>
<dbReference type="GO" id="GO:0030313">
    <property type="term" value="C:cell envelope"/>
    <property type="evidence" value="ECO:0007669"/>
    <property type="project" value="UniProtKB-SubCell"/>
</dbReference>
<proteinExistence type="predicted"/>
<dbReference type="GO" id="GO:0016829">
    <property type="term" value="F:lyase activity"/>
    <property type="evidence" value="ECO:0007669"/>
    <property type="project" value="InterPro"/>
</dbReference>
<dbReference type="InterPro" id="IPR012480">
    <property type="entry name" value="Hepar_II_III_C"/>
</dbReference>
<reference evidence="3 4" key="1">
    <citation type="submission" date="2019-12" db="EMBL/GenBank/DDBJ databases">
        <title>Nitratireductor arenosus sp. nov., Isolated from sea sand, Jeju island, South Korea.</title>
        <authorList>
            <person name="Kim W."/>
        </authorList>
    </citation>
    <scope>NUCLEOTIDE SEQUENCE [LARGE SCALE GENOMIC DNA]</scope>
    <source>
        <strain evidence="3 4">CAU 1489</strain>
    </source>
</reference>
<sequence>MRVGREWTGFSPAGCEGPVDSGILAVARVFESDTLRRGAESSRDRGLLVTAAGQSPRLWGLVAQEVWRRARQRLRTAPAYRWRYAGRTPERVLIAPPDLRLADPQIASEIYHGRFALAGRIVETGGRSPFAIDNASPVWRQALHEFRWLRHLREAGTDLAAANGRALVSDWIETHGAHITGPAWEPATTAKRVIAWLQHSTVVLQGAEFQFYRNFLKSLTTQIRYLRTVTPYMRGGEDRLRARIALAFAALSLPTSPATLRTATRNLARELDRQILPDGGHVSRQPAAVMELLADLLPLRQTYANQAEAPPQALMGAVDRMLPALRFFRHRDGSLARFNGMGATIPDRIAAILRHDDTAGQPLLHAPHSGFERLSMSDTTVIADTGAPDAPEAAIPAHAGSLSFELSSGRRMFIVNAGVDRHGPDEFRPLSRATAAHSTATLNDTSSCRFTTSPRLTRLIGASVISGPTTVSSKRTDAAGRQGFVAAHDGYVPSFGLMHERALVLTRDGDVLDGTDRFFRRDGAAPGDRDAVAIRFHLHPDIELMRDEAGRLVLAARDGMSWVFSCDGVEPVVEESIFFAGISGPRRNLQIVLAFPVGEVPEVAWRLTRTTLERL</sequence>
<dbReference type="Pfam" id="PF07940">
    <property type="entry name" value="Hepar_II_III_C"/>
    <property type="match status" value="1"/>
</dbReference>
<evidence type="ECO:0000313" key="4">
    <source>
        <dbReference type="Proteomes" id="UP000463224"/>
    </source>
</evidence>
<comment type="subcellular location">
    <subcellularLocation>
        <location evidence="1">Cell envelope</location>
    </subcellularLocation>
</comment>
<dbReference type="AlphaFoldDB" id="A0A844Q8A3"/>
<evidence type="ECO:0000256" key="1">
    <source>
        <dbReference type="ARBA" id="ARBA00004196"/>
    </source>
</evidence>
<dbReference type="Gene3D" id="1.50.10.100">
    <property type="entry name" value="Chondroitin AC/alginate lyase"/>
    <property type="match status" value="1"/>
</dbReference>
<comment type="caution">
    <text evidence="3">The sequence shown here is derived from an EMBL/GenBank/DDBJ whole genome shotgun (WGS) entry which is preliminary data.</text>
</comment>
<name>A0A844Q8A3_9HYPH</name>
<protein>
    <submittedName>
        <fullName evidence="3">Heparinase</fullName>
    </submittedName>
</protein>
<evidence type="ECO:0000313" key="3">
    <source>
        <dbReference type="EMBL" id="MVA96326.1"/>
    </source>
</evidence>
<dbReference type="Gene3D" id="2.70.98.70">
    <property type="match status" value="1"/>
</dbReference>
<dbReference type="EMBL" id="WPHG01000001">
    <property type="protein sequence ID" value="MVA96326.1"/>
    <property type="molecule type" value="Genomic_DNA"/>
</dbReference>
<keyword evidence="4" id="KW-1185">Reference proteome</keyword>
<dbReference type="InterPro" id="IPR008929">
    <property type="entry name" value="Chondroitin_lyas"/>
</dbReference>